<dbReference type="Proteomes" id="UP001375382">
    <property type="component" value="Unassembled WGS sequence"/>
</dbReference>
<dbReference type="Pfam" id="PF19648">
    <property type="entry name" value="DUF6151"/>
    <property type="match status" value="1"/>
</dbReference>
<dbReference type="InterPro" id="IPR011057">
    <property type="entry name" value="Mss4-like_sf"/>
</dbReference>
<dbReference type="Gene3D" id="3.90.1590.10">
    <property type="entry name" value="glutathione-dependent formaldehyde- activating enzyme (gfa)"/>
    <property type="match status" value="1"/>
</dbReference>
<keyword evidence="2" id="KW-1185">Reference proteome</keyword>
<organism evidence="1 2">
    <name type="scientific">Rheinheimera muenzenbergensis</name>
    <dbReference type="NCBI Taxonomy" id="1193628"/>
    <lineage>
        <taxon>Bacteria</taxon>
        <taxon>Pseudomonadati</taxon>
        <taxon>Pseudomonadota</taxon>
        <taxon>Gammaproteobacteria</taxon>
        <taxon>Chromatiales</taxon>
        <taxon>Chromatiaceae</taxon>
        <taxon>Rheinheimera</taxon>
    </lineage>
</organism>
<comment type="caution">
    <text evidence="1">The sequence shown here is derived from an EMBL/GenBank/DDBJ whole genome shotgun (WGS) entry which is preliminary data.</text>
</comment>
<protein>
    <submittedName>
        <fullName evidence="1">DUF6151 family protein</fullName>
    </submittedName>
</protein>
<name>A0ABU8C2M1_9GAMM</name>
<sequence length="194" mass="21050">MHAIQCKCGSVRGQVEGSGTHSRIICYCTDCRAFAGYLGKAADVLDEQGGTEIVQVAQSRLRFLQGEDCLAAIRLSDTGMLRWYASCCDTPIGNTIANPKVAFIGLIHSCLDRQRMNDDFGSKVAAVNTDTALGTPQLKQRGLFGVIARFIWIVVTSRISGSYKTSPLFYASGLPRVAPKILSAEEWAALKNEL</sequence>
<accession>A0ABU8C2M1</accession>
<reference evidence="1 2" key="1">
    <citation type="journal article" date="2023" name="Ecotoxicol. Environ. Saf.">
        <title>Mercury remediation potential of mercury-resistant strain Rheinheimera metallidurans sp. nov. isolated from a municipal waste dumping site.</title>
        <authorList>
            <person name="Yadav V."/>
            <person name="Manjhi A."/>
            <person name="Vadakedath N."/>
        </authorList>
    </citation>
    <scope>NUCLEOTIDE SEQUENCE [LARGE SCALE GENOMIC DNA]</scope>
    <source>
        <strain evidence="1 2">E-49</strain>
    </source>
</reference>
<dbReference type="RefSeq" id="WP_335734812.1">
    <property type="nucleotide sequence ID" value="NZ_JALAAR010000002.1"/>
</dbReference>
<dbReference type="SUPFAM" id="SSF51316">
    <property type="entry name" value="Mss4-like"/>
    <property type="match status" value="1"/>
</dbReference>
<dbReference type="EMBL" id="JALAAR010000002">
    <property type="protein sequence ID" value="MEH8016139.1"/>
    <property type="molecule type" value="Genomic_DNA"/>
</dbReference>
<gene>
    <name evidence="1" type="ORF">MN202_02735</name>
</gene>
<proteinExistence type="predicted"/>
<dbReference type="InterPro" id="IPR046149">
    <property type="entry name" value="DUF6151"/>
</dbReference>
<evidence type="ECO:0000313" key="1">
    <source>
        <dbReference type="EMBL" id="MEH8016139.1"/>
    </source>
</evidence>
<evidence type="ECO:0000313" key="2">
    <source>
        <dbReference type="Proteomes" id="UP001375382"/>
    </source>
</evidence>